<evidence type="ECO:0000313" key="2">
    <source>
        <dbReference type="EMBL" id="SDF13967.1"/>
    </source>
</evidence>
<dbReference type="PANTHER" id="PTHR32060">
    <property type="entry name" value="TAIL-SPECIFIC PROTEASE"/>
    <property type="match status" value="1"/>
</dbReference>
<reference evidence="2 3" key="1">
    <citation type="submission" date="2016-10" db="EMBL/GenBank/DDBJ databases">
        <authorList>
            <person name="de Groot N.N."/>
        </authorList>
    </citation>
    <scope>NUCLEOTIDE SEQUENCE [LARGE SCALE GENOMIC DNA]</scope>
    <source>
        <strain evidence="2 3">47C3B</strain>
    </source>
</reference>
<dbReference type="GO" id="GO:0030288">
    <property type="term" value="C:outer membrane-bounded periplasmic space"/>
    <property type="evidence" value="ECO:0007669"/>
    <property type="project" value="TreeGrafter"/>
</dbReference>
<organism evidence="2 3">
    <name type="scientific">Mucilaginibacter pineti</name>
    <dbReference type="NCBI Taxonomy" id="1391627"/>
    <lineage>
        <taxon>Bacteria</taxon>
        <taxon>Pseudomonadati</taxon>
        <taxon>Bacteroidota</taxon>
        <taxon>Sphingobacteriia</taxon>
        <taxon>Sphingobacteriales</taxon>
        <taxon>Sphingobacteriaceae</taxon>
        <taxon>Mucilaginibacter</taxon>
    </lineage>
</organism>
<feature type="domain" description="Tail specific protease" evidence="1">
    <location>
        <begin position="283"/>
        <end position="467"/>
    </location>
</feature>
<dbReference type="STRING" id="1391627.SAMN05216464_11390"/>
<dbReference type="SUPFAM" id="SSF52096">
    <property type="entry name" value="ClpP/crotonase"/>
    <property type="match status" value="1"/>
</dbReference>
<evidence type="ECO:0000259" key="1">
    <source>
        <dbReference type="Pfam" id="PF03572"/>
    </source>
</evidence>
<dbReference type="RefSeq" id="WP_091153213.1">
    <property type="nucleotide sequence ID" value="NZ_FNAI01000013.1"/>
</dbReference>
<protein>
    <submittedName>
        <fullName evidence="2">Peptidase family S41</fullName>
    </submittedName>
</protein>
<dbReference type="EMBL" id="FNAI01000013">
    <property type="protein sequence ID" value="SDF13967.1"/>
    <property type="molecule type" value="Genomic_DNA"/>
</dbReference>
<evidence type="ECO:0000313" key="3">
    <source>
        <dbReference type="Proteomes" id="UP000199072"/>
    </source>
</evidence>
<dbReference type="GO" id="GO:0006508">
    <property type="term" value="P:proteolysis"/>
    <property type="evidence" value="ECO:0007669"/>
    <property type="project" value="InterPro"/>
</dbReference>
<dbReference type="GO" id="GO:0004175">
    <property type="term" value="F:endopeptidase activity"/>
    <property type="evidence" value="ECO:0007669"/>
    <property type="project" value="TreeGrafter"/>
</dbReference>
<proteinExistence type="predicted"/>
<sequence>MTTSNLTGKSKLIFTLLIAYCIGLHTAQCQEPSKPVFYTAKEVREDLHNLYTTLQQSHYNLFVNTNKTKYDKAYNDVQLKIRDHMSLMDVNRLFQPFTALCGLAHCSIAFPFRPAYLEYLQRGGKVFPLDISVNKEHLYVTDNYSQNPTVKAGDEIVQINSRPAVYTLSGVYNYLSGENKAFKNTLIDLYHFSRLHWLVFGRVDSFKLRLKRPDGSAYETVVPGIPAEKLEEYAGKKKSIFNTGREFKFLGKVAYLHPGAFMNSESDGNTSDHKTFENSAFVRFIDSAFRQVRQAGATQLIIDLRGNPGGDNSFSDHMLAYFAKEPFSFCSSFSVKTSALTKSFWRDVADTSLADLKKDILNKPDGTIFQTKIIKQQPVTDSLQYKGKVYVLIDRYSYSNAVTTAATIKDYHWGTLIGETTSDVPTTYAAIHEFKLPHTGMEVSYPKALIVRPNGDRSTRGLEPDLQMETKSGIKDSVLEEALVYLNGK</sequence>
<dbReference type="Gene3D" id="3.90.226.10">
    <property type="entry name" value="2-enoyl-CoA Hydratase, Chain A, domain 1"/>
    <property type="match status" value="1"/>
</dbReference>
<dbReference type="InterPro" id="IPR005151">
    <property type="entry name" value="Tail-specific_protease"/>
</dbReference>
<dbReference type="AlphaFoldDB" id="A0A1G7IMK7"/>
<name>A0A1G7IMK7_9SPHI</name>
<keyword evidence="3" id="KW-1185">Reference proteome</keyword>
<dbReference type="Pfam" id="PF03572">
    <property type="entry name" value="Peptidase_S41"/>
    <property type="match status" value="1"/>
</dbReference>
<dbReference type="PANTHER" id="PTHR32060:SF30">
    <property type="entry name" value="CARBOXY-TERMINAL PROCESSING PROTEASE CTPA"/>
    <property type="match status" value="1"/>
</dbReference>
<dbReference type="GO" id="GO:0007165">
    <property type="term" value="P:signal transduction"/>
    <property type="evidence" value="ECO:0007669"/>
    <property type="project" value="TreeGrafter"/>
</dbReference>
<dbReference type="InterPro" id="IPR029045">
    <property type="entry name" value="ClpP/crotonase-like_dom_sf"/>
</dbReference>
<accession>A0A1G7IMK7</accession>
<dbReference type="Proteomes" id="UP000199072">
    <property type="component" value="Unassembled WGS sequence"/>
</dbReference>
<dbReference type="OrthoDB" id="5480566at2"/>
<dbReference type="GO" id="GO:0008236">
    <property type="term" value="F:serine-type peptidase activity"/>
    <property type="evidence" value="ECO:0007669"/>
    <property type="project" value="InterPro"/>
</dbReference>
<gene>
    <name evidence="2" type="ORF">SAMN05216464_11390</name>
</gene>